<dbReference type="KEGG" id="cgob:115008537"/>
<evidence type="ECO:0000259" key="9">
    <source>
        <dbReference type="PROSITE" id="PS50951"/>
    </source>
</evidence>
<proteinExistence type="predicted"/>
<gene>
    <name evidence="11" type="primary">rassf5</name>
</gene>
<dbReference type="SMART" id="SM00314">
    <property type="entry name" value="RA"/>
    <property type="match status" value="1"/>
</dbReference>
<evidence type="ECO:0000256" key="2">
    <source>
        <dbReference type="ARBA" id="ARBA00022701"/>
    </source>
</evidence>
<dbReference type="InterPro" id="IPR046349">
    <property type="entry name" value="C1-like_sf"/>
</dbReference>
<evidence type="ECO:0000313" key="11">
    <source>
        <dbReference type="RefSeq" id="XP_029288072.1"/>
    </source>
</evidence>
<feature type="compositionally biased region" description="Basic and acidic residues" evidence="6">
    <location>
        <begin position="284"/>
        <end position="294"/>
    </location>
</feature>
<dbReference type="GO" id="GO:0007165">
    <property type="term" value="P:signal transduction"/>
    <property type="evidence" value="ECO:0007669"/>
    <property type="project" value="InterPro"/>
</dbReference>
<dbReference type="InterPro" id="IPR033614">
    <property type="entry name" value="RASSF1-6"/>
</dbReference>
<evidence type="ECO:0000259" key="8">
    <source>
        <dbReference type="PROSITE" id="PS50200"/>
    </source>
</evidence>
<dbReference type="CDD" id="cd20886">
    <property type="entry name" value="C1_RASSF5"/>
    <property type="match status" value="1"/>
</dbReference>
<feature type="compositionally biased region" description="Low complexity" evidence="6">
    <location>
        <begin position="113"/>
        <end position="122"/>
    </location>
</feature>
<feature type="compositionally biased region" description="Low complexity" evidence="6">
    <location>
        <begin position="34"/>
        <end position="45"/>
    </location>
</feature>
<evidence type="ECO:0000256" key="3">
    <source>
        <dbReference type="ARBA" id="ARBA00022723"/>
    </source>
</evidence>
<comment type="subcellular location">
    <subcellularLocation>
        <location evidence="1">Cytoplasm</location>
        <location evidence="1">Cytoskeleton</location>
    </subcellularLocation>
</comment>
<evidence type="ECO:0000313" key="10">
    <source>
        <dbReference type="Proteomes" id="UP000504630"/>
    </source>
</evidence>
<dbReference type="InterPro" id="IPR029071">
    <property type="entry name" value="Ubiquitin-like_domsf"/>
</dbReference>
<keyword evidence="4" id="KW-0862">Zinc</keyword>
<feature type="domain" description="Ras-associating" evidence="8">
    <location>
        <begin position="405"/>
        <end position="491"/>
    </location>
</feature>
<dbReference type="Proteomes" id="UP000504630">
    <property type="component" value="Chromosome 5"/>
</dbReference>
<dbReference type="SMART" id="SM00109">
    <property type="entry name" value="C1"/>
    <property type="match status" value="1"/>
</dbReference>
<dbReference type="InterPro" id="IPR011524">
    <property type="entry name" value="SARAH_dom"/>
</dbReference>
<evidence type="ECO:0000256" key="4">
    <source>
        <dbReference type="ARBA" id="ARBA00022833"/>
    </source>
</evidence>
<dbReference type="CDD" id="cd21892">
    <property type="entry name" value="SARAH_RASSF5"/>
    <property type="match status" value="1"/>
</dbReference>
<dbReference type="AlphaFoldDB" id="A0A6J2PSN4"/>
<dbReference type="PROSITE" id="PS50200">
    <property type="entry name" value="RA"/>
    <property type="match status" value="1"/>
</dbReference>
<dbReference type="FunCoup" id="A0A6J2PSN4">
    <property type="interactions" value="366"/>
</dbReference>
<dbReference type="GeneID" id="115008537"/>
<sequence>MASVSVVGQHPGPLGGRKKITLPRKSSWEKMMFRRSSGSGRECGSVTNEGQSGTHPLSPRPAGKTAVKGGMMPGAGCGAPAAPRSPDRDREGSMDCEGGTAAGSQGSQTVHISSDCNSYSDCDSNRNTGGRRGTSLKRSGNNVMPSGAVTNGHKGAHRHRDAPEGRRDTRSGDSRHQSISSTVTAKGHSGSLSLERFTQGRTGVVRLARTEPPRREAWSIFPRGVDPRVRTESGEGHRFESKPCTRDWCDACSRQITAQSLKCENCRYTCHLECESRVQLDCNRKDREPEETPSPRRRCSSAAPQYRQKESKEDEERRTKDLSDEEVWTRIEGYNAQVSENGMKLASYGLYTGFIKVHLRLSRPVTVPDVVATNLEGDASRQTGGRSQPSECQEGTDCGQSEKRTSFYLPSDCVKQLHISSLTTTREVIQGLLKKFMVLDNPRKFALYRQTHRDGQDLFQKLPLSEHPLLLRLIAGPDPVQLTFVLKENETGEVEWHAFSVPELQNFLVILGKEEAERVRAVEQKYAAYRQKLQKALQHHDP</sequence>
<dbReference type="Gene3D" id="3.10.20.90">
    <property type="entry name" value="Phosphatidylinositol 3-kinase Catalytic Subunit, Chain A, domain 1"/>
    <property type="match status" value="1"/>
</dbReference>
<feature type="domain" description="SARAH" evidence="9">
    <location>
        <begin position="493"/>
        <end position="540"/>
    </location>
</feature>
<evidence type="ECO:0000256" key="5">
    <source>
        <dbReference type="ARBA" id="ARBA00023212"/>
    </source>
</evidence>
<dbReference type="InterPro" id="IPR002219">
    <property type="entry name" value="PKC_DAG/PE"/>
</dbReference>
<dbReference type="PANTHER" id="PTHR22738:SF9">
    <property type="entry name" value="RAS ASSOCIATION DOMAIN-CONTAINING PROTEIN 5"/>
    <property type="match status" value="1"/>
</dbReference>
<dbReference type="Pfam" id="PF16517">
    <property type="entry name" value="Nore1-SARAH"/>
    <property type="match status" value="1"/>
</dbReference>
<dbReference type="SUPFAM" id="SSF54236">
    <property type="entry name" value="Ubiquitin-like"/>
    <property type="match status" value="1"/>
</dbReference>
<dbReference type="SUPFAM" id="SSF57889">
    <property type="entry name" value="Cysteine-rich domain"/>
    <property type="match status" value="1"/>
</dbReference>
<dbReference type="PROSITE" id="PS50081">
    <property type="entry name" value="ZF_DAG_PE_2"/>
    <property type="match status" value="1"/>
</dbReference>
<dbReference type="Pfam" id="PF00788">
    <property type="entry name" value="RA"/>
    <property type="match status" value="1"/>
</dbReference>
<dbReference type="RefSeq" id="XP_029288072.1">
    <property type="nucleotide sequence ID" value="XM_029432212.1"/>
</dbReference>
<feature type="compositionally biased region" description="Polar residues" evidence="6">
    <location>
        <begin position="102"/>
        <end position="112"/>
    </location>
</feature>
<dbReference type="PROSITE" id="PS50951">
    <property type="entry name" value="SARAH"/>
    <property type="match status" value="1"/>
</dbReference>
<keyword evidence="2" id="KW-0493">Microtubule</keyword>
<evidence type="ECO:0000259" key="7">
    <source>
        <dbReference type="PROSITE" id="PS50081"/>
    </source>
</evidence>
<accession>A0A6J2PSN4</accession>
<feature type="compositionally biased region" description="Polar residues" evidence="6">
    <location>
        <begin position="46"/>
        <end position="55"/>
    </location>
</feature>
<dbReference type="Gene3D" id="3.30.60.20">
    <property type="match status" value="1"/>
</dbReference>
<dbReference type="InParanoid" id="A0A6J2PSN4"/>
<dbReference type="GO" id="GO:0005874">
    <property type="term" value="C:microtubule"/>
    <property type="evidence" value="ECO:0007669"/>
    <property type="project" value="UniProtKB-KW"/>
</dbReference>
<keyword evidence="10" id="KW-1185">Reference proteome</keyword>
<feature type="region of interest" description="Disordered" evidence="6">
    <location>
        <begin position="1"/>
        <end position="197"/>
    </location>
</feature>
<dbReference type="Pfam" id="PF00130">
    <property type="entry name" value="C1_1"/>
    <property type="match status" value="1"/>
</dbReference>
<feature type="compositionally biased region" description="Basic and acidic residues" evidence="6">
    <location>
        <begin position="307"/>
        <end position="322"/>
    </location>
</feature>
<name>A0A6J2PSN4_COTGO</name>
<organism evidence="10 11">
    <name type="scientific">Cottoperca gobio</name>
    <name type="common">Frogmouth</name>
    <name type="synonym">Aphritis gobio</name>
    <dbReference type="NCBI Taxonomy" id="56716"/>
    <lineage>
        <taxon>Eukaryota</taxon>
        <taxon>Metazoa</taxon>
        <taxon>Chordata</taxon>
        <taxon>Craniata</taxon>
        <taxon>Vertebrata</taxon>
        <taxon>Euteleostomi</taxon>
        <taxon>Actinopterygii</taxon>
        <taxon>Neopterygii</taxon>
        <taxon>Teleostei</taxon>
        <taxon>Neoteleostei</taxon>
        <taxon>Acanthomorphata</taxon>
        <taxon>Eupercaria</taxon>
        <taxon>Perciformes</taxon>
        <taxon>Notothenioidei</taxon>
        <taxon>Bovichtidae</taxon>
        <taxon>Cottoperca</taxon>
    </lineage>
</organism>
<dbReference type="GO" id="GO:0046872">
    <property type="term" value="F:metal ion binding"/>
    <property type="evidence" value="ECO:0007669"/>
    <property type="project" value="UniProtKB-KW"/>
</dbReference>
<feature type="domain" description="Phorbol-ester/DAG-type" evidence="7">
    <location>
        <begin position="236"/>
        <end position="282"/>
    </location>
</feature>
<dbReference type="OrthoDB" id="74314at2759"/>
<dbReference type="Gene3D" id="1.20.5.110">
    <property type="match status" value="1"/>
</dbReference>
<dbReference type="PROSITE" id="PS00479">
    <property type="entry name" value="ZF_DAG_PE_1"/>
    <property type="match status" value="1"/>
</dbReference>
<keyword evidence="3" id="KW-0479">Metal-binding</keyword>
<dbReference type="PANTHER" id="PTHR22738">
    <property type="entry name" value="RASSF"/>
    <property type="match status" value="1"/>
</dbReference>
<dbReference type="CTD" id="83593"/>
<reference evidence="11" key="1">
    <citation type="submission" date="2025-08" db="UniProtKB">
        <authorList>
            <consortium name="RefSeq"/>
        </authorList>
    </citation>
    <scope>IDENTIFICATION</scope>
</reference>
<feature type="compositionally biased region" description="Polar residues" evidence="6">
    <location>
        <begin position="380"/>
        <end position="393"/>
    </location>
</feature>
<protein>
    <submittedName>
        <fullName evidence="11">Ras association domain-containing protein 5</fullName>
    </submittedName>
</protein>
<evidence type="ECO:0000256" key="1">
    <source>
        <dbReference type="ARBA" id="ARBA00004245"/>
    </source>
</evidence>
<feature type="region of interest" description="Disordered" evidence="6">
    <location>
        <begin position="284"/>
        <end position="323"/>
    </location>
</feature>
<evidence type="ECO:0000256" key="6">
    <source>
        <dbReference type="SAM" id="MobiDB-lite"/>
    </source>
</evidence>
<keyword evidence="5" id="KW-0963">Cytoplasm</keyword>
<dbReference type="GO" id="GO:0005634">
    <property type="term" value="C:nucleus"/>
    <property type="evidence" value="ECO:0007669"/>
    <property type="project" value="TreeGrafter"/>
</dbReference>
<feature type="region of interest" description="Disordered" evidence="6">
    <location>
        <begin position="377"/>
        <end position="401"/>
    </location>
</feature>
<keyword evidence="5" id="KW-0206">Cytoskeleton</keyword>
<dbReference type="InterPro" id="IPR000159">
    <property type="entry name" value="RA_dom"/>
</dbReference>
<feature type="compositionally biased region" description="Basic and acidic residues" evidence="6">
    <location>
        <begin position="161"/>
        <end position="176"/>
    </location>
</feature>